<dbReference type="SUPFAM" id="SSF48065">
    <property type="entry name" value="DBL homology domain (DH-domain)"/>
    <property type="match status" value="1"/>
</dbReference>
<feature type="domain" description="DH" evidence="2">
    <location>
        <begin position="240"/>
        <end position="470"/>
    </location>
</feature>
<reference evidence="3" key="1">
    <citation type="submission" date="2020-11" db="EMBL/GenBank/DDBJ databases">
        <title>Kefir isolates.</title>
        <authorList>
            <person name="Marcisauskas S."/>
            <person name="Kim Y."/>
            <person name="Blasche S."/>
        </authorList>
    </citation>
    <scope>NUCLEOTIDE SEQUENCE</scope>
    <source>
        <strain evidence="3">Olga-1</strain>
    </source>
</reference>
<sequence length="1008" mass="114091">MSKDHIESIHTSRDEQINSNSLNLNIEKSSSQNNDSLNNRNNDNANYISNISQITVNDTTISSSENDILLDPLSFDDNGDNNNGNVPNIYNVDVSSLSVLQNPLTLNDLDSVIKGSNKPNEDEIDDIKDHVHDYLNIVGIENNQLTLNDIYIDLNSDFNMGFNFDLCTDTDSSMSFPILRQLNIQSPNNSQPNSKSGTADSHPLSNISNISYSNSNLDTPHSKLLNNNDISINRLKRSFTRLKQTSELINTEKVYICSLKILEQVYLNHFMSNTVTPIYFDIFKNCVTQLLKNHQTFYDDLNKIYTKWYNDSISLFNDSSKFNLDTNNAKSPNFDKFNYVSNEKEYLEGVVKLLSNNSIDVETYSIYCSLYQRIVQFSSSKGIENFRRGSMIILNDYLVQNQNLEADYFVDQHLDTRFISVVQMPTNRMVRYKLILQSLLKHIDVDEKNSLQVNYYTKTMDKINLKIDQIDSFVGNEDSKLEKLSNFKKLVSNNSRSNLPNSLFLENLENLQLSSSFGVVFPIQSKHCHIQSEYLCGFLFKSHLIFAKPSNLISNSLDIKFIIPLLSIFNELDDHSCNMFSSYEHLMNLRFENNFNIYEISLVFPDEKEKLLWKGQLKVNLDKIDGYNLSKTNKFDKNHEFLFSDLQSKILSIGLNPEIEKFDLSSYIPQTMVSFIRFNDGVVNINDNSYSFELDHFFSDSNHSPPNKISRRDSTTSINSHYSIDNEAYSIRTKNSIMNNNIATPLSSLSNKIQTVKITLQDRVFAQTCIKSVWSQQFQIYTLNQSISRSLSNLFHSKMSLLSLNGINNNNVVNDIDNISNTPGTPTGTFIPPSPSFALSSPSLGSPIKLRNVKSMRGLRDVGRNSISSAIRNNGLPPTPSSYMNEELRSENTNGNSTPNHHIIKHSGSLRSLSSFIGNGMNSSAKSIMSSAKTINEKDTNFATVPSNDKEEVTRRRGISTSVSLVSVTTSIPSSTCKSANSSATIKKGTNTVSKFWRSFKQNKKAKG</sequence>
<dbReference type="GO" id="GO:0005085">
    <property type="term" value="F:guanyl-nucleotide exchange factor activity"/>
    <property type="evidence" value="ECO:0007669"/>
    <property type="project" value="InterPro"/>
</dbReference>
<evidence type="ECO:0000256" key="1">
    <source>
        <dbReference type="SAM" id="MobiDB-lite"/>
    </source>
</evidence>
<proteinExistence type="predicted"/>
<evidence type="ECO:0000313" key="4">
    <source>
        <dbReference type="Proteomes" id="UP000697127"/>
    </source>
</evidence>
<dbReference type="PROSITE" id="PS50010">
    <property type="entry name" value="DH_2"/>
    <property type="match status" value="1"/>
</dbReference>
<evidence type="ECO:0000313" key="3">
    <source>
        <dbReference type="EMBL" id="KAG0691390.1"/>
    </source>
</evidence>
<accession>A0A9P6WQP6</accession>
<evidence type="ECO:0000259" key="2">
    <source>
        <dbReference type="PROSITE" id="PS50010"/>
    </source>
</evidence>
<dbReference type="Proteomes" id="UP000697127">
    <property type="component" value="Unassembled WGS sequence"/>
</dbReference>
<dbReference type="InterPro" id="IPR000219">
    <property type="entry name" value="DH_dom"/>
</dbReference>
<protein>
    <recommendedName>
        <fullName evidence="2">DH domain-containing protein</fullName>
    </recommendedName>
</protein>
<name>A0A9P6WQP6_9ASCO</name>
<organism evidence="3 4">
    <name type="scientific">Pichia californica</name>
    <dbReference type="NCBI Taxonomy" id="460514"/>
    <lineage>
        <taxon>Eukaryota</taxon>
        <taxon>Fungi</taxon>
        <taxon>Dikarya</taxon>
        <taxon>Ascomycota</taxon>
        <taxon>Saccharomycotina</taxon>
        <taxon>Pichiomycetes</taxon>
        <taxon>Pichiales</taxon>
        <taxon>Pichiaceae</taxon>
        <taxon>Pichia</taxon>
    </lineage>
</organism>
<dbReference type="Gene3D" id="1.20.900.10">
    <property type="entry name" value="Dbl homology (DH) domain"/>
    <property type="match status" value="1"/>
</dbReference>
<gene>
    <name evidence="3" type="ORF">C6P40_000007</name>
</gene>
<dbReference type="EMBL" id="PUHW01000001">
    <property type="protein sequence ID" value="KAG0691390.1"/>
    <property type="molecule type" value="Genomic_DNA"/>
</dbReference>
<feature type="compositionally biased region" description="Basic and acidic residues" evidence="1">
    <location>
        <begin position="1"/>
        <end position="16"/>
    </location>
</feature>
<dbReference type="Pfam" id="PF00621">
    <property type="entry name" value="RhoGEF"/>
    <property type="match status" value="1"/>
</dbReference>
<keyword evidence="4" id="KW-1185">Reference proteome</keyword>
<dbReference type="AlphaFoldDB" id="A0A9P6WQP6"/>
<dbReference type="InterPro" id="IPR035899">
    <property type="entry name" value="DBL_dom_sf"/>
</dbReference>
<comment type="caution">
    <text evidence="3">The sequence shown here is derived from an EMBL/GenBank/DDBJ whole genome shotgun (WGS) entry which is preliminary data.</text>
</comment>
<feature type="region of interest" description="Disordered" evidence="1">
    <location>
        <begin position="1"/>
        <end position="20"/>
    </location>
</feature>